<dbReference type="GO" id="GO:0006351">
    <property type="term" value="P:DNA-templated transcription"/>
    <property type="evidence" value="ECO:0007669"/>
    <property type="project" value="InterPro"/>
</dbReference>
<evidence type="ECO:0000256" key="3">
    <source>
        <dbReference type="ARBA" id="ARBA00022833"/>
    </source>
</evidence>
<keyword evidence="2" id="KW-0479">Metal-binding</keyword>
<keyword evidence="7" id="KW-0539">Nucleus</keyword>
<keyword evidence="5" id="KW-0238">DNA-binding</keyword>
<feature type="compositionally biased region" description="Low complexity" evidence="8">
    <location>
        <begin position="94"/>
        <end position="122"/>
    </location>
</feature>
<keyword evidence="11" id="KW-1185">Reference proteome</keyword>
<sequence>MATTATQKQTKRLRSRKSCLICRQRKVRCDVDDTYPCSTCIKKKVECHVNERRRPKKSTPDYLRKIEGRINRLEQKLISKGIKLTTSSIKDNATTTPISQYTSSSSTSSSSPASSTCCSGSRSHNDERESHLQIASIDPSNTMHDPACASSEQLQAMDDNQNPGDMVTNSDPMDTTSSADDGSSCFGDTNLSRWQHWQQQRLHLFKEIPLMTLELADAMIEFYFHHIHPGVPIINRIEFLRQYYFQYPHAPDEYLLYAICAITCHFIIKEKDLVTKCKVTANTIRSLHCCLESKASKVLESIFRKPSISGICTLLLLASVYHKSQAQEDNRMQWLMCGTAIRIAQDLGFHHNERQQHLAQHEVELRRRIWFYAYCTDREISFDTKRPWMIVEGDYDFEMPTPYEIPPNNQSWTADVNTPMPSLLLEAEKDLHEQRPIYDMFIYCIPFTQLFSQIVGHLYSTSIWGDEKDNQIHVARVLSREVDSITNNTISILRQLDATSLAAQADRTKYIYLKMNQLSLKLIIHQLFISNDEMAHTDFGLHSLQVCTEAAIGIIDIIEKLEIMGPSNMPWIYIGCLIMQAASVFTIHAESNNGVLKLLGSHNLARCAGIYLRDDEQCGSRPAQILKSLAAKYSSSNIMQQCGFGYQTYYAASDATLGSDKEEQHQQSFGSTPPPPIFNQHYPLLIDDASNTLDTAASTAFIQSSNTALEALYGIDTTQQLQPKATIPITHQTFDDPQGARSTLQFKATSRDTIARSTFMSWDEWDSHLQ</sequence>
<evidence type="ECO:0000256" key="8">
    <source>
        <dbReference type="SAM" id="MobiDB-lite"/>
    </source>
</evidence>
<name>A0AAD7UWJ6_9FUNG</name>
<evidence type="ECO:0000256" key="4">
    <source>
        <dbReference type="ARBA" id="ARBA00023015"/>
    </source>
</evidence>
<dbReference type="SMART" id="SM00906">
    <property type="entry name" value="Fungal_trans"/>
    <property type="match status" value="1"/>
</dbReference>
<comment type="subcellular location">
    <subcellularLocation>
        <location evidence="1">Nucleus</location>
    </subcellularLocation>
</comment>
<evidence type="ECO:0000256" key="2">
    <source>
        <dbReference type="ARBA" id="ARBA00022723"/>
    </source>
</evidence>
<accession>A0AAD7UWJ6</accession>
<dbReference type="EMBL" id="JARTCD010000064">
    <property type="protein sequence ID" value="KAJ8654271.1"/>
    <property type="molecule type" value="Genomic_DNA"/>
</dbReference>
<dbReference type="PANTHER" id="PTHR31313">
    <property type="entry name" value="TY1 ENHANCER ACTIVATOR"/>
    <property type="match status" value="1"/>
</dbReference>
<dbReference type="SUPFAM" id="SSF57701">
    <property type="entry name" value="Zn2/Cys6 DNA-binding domain"/>
    <property type="match status" value="1"/>
</dbReference>
<dbReference type="InterPro" id="IPR051615">
    <property type="entry name" value="Transcr_Regulatory_Elem"/>
</dbReference>
<evidence type="ECO:0000256" key="5">
    <source>
        <dbReference type="ARBA" id="ARBA00023125"/>
    </source>
</evidence>
<dbReference type="GeneID" id="83217497"/>
<proteinExistence type="predicted"/>
<dbReference type="SMART" id="SM00066">
    <property type="entry name" value="GAL4"/>
    <property type="match status" value="1"/>
</dbReference>
<feature type="region of interest" description="Disordered" evidence="8">
    <location>
        <begin position="94"/>
        <end position="130"/>
    </location>
</feature>
<dbReference type="PROSITE" id="PS00463">
    <property type="entry name" value="ZN2_CY6_FUNGAL_1"/>
    <property type="match status" value="1"/>
</dbReference>
<evidence type="ECO:0000256" key="6">
    <source>
        <dbReference type="ARBA" id="ARBA00023163"/>
    </source>
</evidence>
<keyword evidence="3" id="KW-0862">Zinc</keyword>
<evidence type="ECO:0000256" key="1">
    <source>
        <dbReference type="ARBA" id="ARBA00004123"/>
    </source>
</evidence>
<dbReference type="CDD" id="cd00067">
    <property type="entry name" value="GAL4"/>
    <property type="match status" value="1"/>
</dbReference>
<reference evidence="10 11" key="1">
    <citation type="submission" date="2023-03" db="EMBL/GenBank/DDBJ databases">
        <title>Genome sequence of Lichtheimia ornata CBS 291.66.</title>
        <authorList>
            <person name="Mohabir J.T."/>
            <person name="Shea T.P."/>
            <person name="Kurbessoian T."/>
            <person name="Berby B."/>
            <person name="Fontaine J."/>
            <person name="Livny J."/>
            <person name="Gnirke A."/>
            <person name="Stajich J.E."/>
            <person name="Cuomo C.A."/>
        </authorList>
    </citation>
    <scope>NUCLEOTIDE SEQUENCE [LARGE SCALE GENOMIC DNA]</scope>
    <source>
        <strain evidence="10">CBS 291.66</strain>
    </source>
</reference>
<dbReference type="InterPro" id="IPR036864">
    <property type="entry name" value="Zn2-C6_fun-type_DNA-bd_sf"/>
</dbReference>
<dbReference type="InterPro" id="IPR001138">
    <property type="entry name" value="Zn2Cys6_DnaBD"/>
</dbReference>
<dbReference type="Proteomes" id="UP001234581">
    <property type="component" value="Unassembled WGS sequence"/>
</dbReference>
<organism evidence="10 11">
    <name type="scientific">Lichtheimia ornata</name>
    <dbReference type="NCBI Taxonomy" id="688661"/>
    <lineage>
        <taxon>Eukaryota</taxon>
        <taxon>Fungi</taxon>
        <taxon>Fungi incertae sedis</taxon>
        <taxon>Mucoromycota</taxon>
        <taxon>Mucoromycotina</taxon>
        <taxon>Mucoromycetes</taxon>
        <taxon>Mucorales</taxon>
        <taxon>Lichtheimiaceae</taxon>
        <taxon>Lichtheimia</taxon>
    </lineage>
</organism>
<dbReference type="GO" id="GO:0000981">
    <property type="term" value="F:DNA-binding transcription factor activity, RNA polymerase II-specific"/>
    <property type="evidence" value="ECO:0007669"/>
    <property type="project" value="InterPro"/>
</dbReference>
<evidence type="ECO:0000256" key="7">
    <source>
        <dbReference type="ARBA" id="ARBA00023242"/>
    </source>
</evidence>
<keyword evidence="6" id="KW-0804">Transcription</keyword>
<dbReference type="AlphaFoldDB" id="A0AAD7UWJ6"/>
<dbReference type="GO" id="GO:0003677">
    <property type="term" value="F:DNA binding"/>
    <property type="evidence" value="ECO:0007669"/>
    <property type="project" value="UniProtKB-KW"/>
</dbReference>
<dbReference type="PROSITE" id="PS50048">
    <property type="entry name" value="ZN2_CY6_FUNGAL_2"/>
    <property type="match status" value="1"/>
</dbReference>
<dbReference type="PANTHER" id="PTHR31313:SF81">
    <property type="entry name" value="TY1 ENHANCER ACTIVATOR"/>
    <property type="match status" value="1"/>
</dbReference>
<dbReference type="CDD" id="cd12148">
    <property type="entry name" value="fungal_TF_MHR"/>
    <property type="match status" value="1"/>
</dbReference>
<evidence type="ECO:0000313" key="10">
    <source>
        <dbReference type="EMBL" id="KAJ8654271.1"/>
    </source>
</evidence>
<keyword evidence="4" id="KW-0805">Transcription regulation</keyword>
<dbReference type="Gene3D" id="4.10.240.10">
    <property type="entry name" value="Zn(2)-C6 fungal-type DNA-binding domain"/>
    <property type="match status" value="1"/>
</dbReference>
<evidence type="ECO:0000313" key="11">
    <source>
        <dbReference type="Proteomes" id="UP001234581"/>
    </source>
</evidence>
<dbReference type="RefSeq" id="XP_058339185.1">
    <property type="nucleotide sequence ID" value="XM_058490076.1"/>
</dbReference>
<gene>
    <name evidence="10" type="ORF">O0I10_010093</name>
</gene>
<feature type="region of interest" description="Disordered" evidence="8">
    <location>
        <begin position="157"/>
        <end position="182"/>
    </location>
</feature>
<dbReference type="GO" id="GO:0005634">
    <property type="term" value="C:nucleus"/>
    <property type="evidence" value="ECO:0007669"/>
    <property type="project" value="UniProtKB-SubCell"/>
</dbReference>
<evidence type="ECO:0000259" key="9">
    <source>
        <dbReference type="PROSITE" id="PS50048"/>
    </source>
</evidence>
<dbReference type="InterPro" id="IPR007219">
    <property type="entry name" value="XnlR_reg_dom"/>
</dbReference>
<protein>
    <recommendedName>
        <fullName evidence="9">Zn(2)-C6 fungal-type domain-containing protein</fullName>
    </recommendedName>
</protein>
<comment type="caution">
    <text evidence="10">The sequence shown here is derived from an EMBL/GenBank/DDBJ whole genome shotgun (WGS) entry which is preliminary data.</text>
</comment>
<dbReference type="Pfam" id="PF04082">
    <property type="entry name" value="Fungal_trans"/>
    <property type="match status" value="1"/>
</dbReference>
<feature type="domain" description="Zn(2)-C6 fungal-type" evidence="9">
    <location>
        <begin position="18"/>
        <end position="49"/>
    </location>
</feature>
<dbReference type="Pfam" id="PF00172">
    <property type="entry name" value="Zn_clus"/>
    <property type="match status" value="1"/>
</dbReference>
<dbReference type="GO" id="GO:0008270">
    <property type="term" value="F:zinc ion binding"/>
    <property type="evidence" value="ECO:0007669"/>
    <property type="project" value="InterPro"/>
</dbReference>